<comment type="caution">
    <text evidence="5">The sequence shown here is derived from an EMBL/GenBank/DDBJ whole genome shotgun (WGS) entry which is preliminary data.</text>
</comment>
<name>A0ABV0KME8_9CYAN</name>
<evidence type="ECO:0000313" key="5">
    <source>
        <dbReference type="EMBL" id="MEP1060317.1"/>
    </source>
</evidence>
<dbReference type="InterPro" id="IPR013529">
    <property type="entry name" value="Glyco_hydro_42_N"/>
</dbReference>
<feature type="domain" description="Glycoside hydrolase family 42 N-terminal" evidence="4">
    <location>
        <begin position="64"/>
        <end position="181"/>
    </location>
</feature>
<evidence type="ECO:0000256" key="1">
    <source>
        <dbReference type="ARBA" id="ARBA00022801"/>
    </source>
</evidence>
<dbReference type="EC" id="3.2.1.23" evidence="5"/>
<accession>A0ABV0KME8</accession>
<evidence type="ECO:0000256" key="2">
    <source>
        <dbReference type="ARBA" id="ARBA00023295"/>
    </source>
</evidence>
<keyword evidence="2 5" id="KW-0326">Glycosidase</keyword>
<protein>
    <submittedName>
        <fullName evidence="5">Beta-galactosidase</fullName>
        <ecNumber evidence="5">3.2.1.23</ecNumber>
    </submittedName>
</protein>
<evidence type="ECO:0000259" key="4">
    <source>
        <dbReference type="Pfam" id="PF02449"/>
    </source>
</evidence>
<feature type="signal peptide" evidence="3">
    <location>
        <begin position="1"/>
        <end position="22"/>
    </location>
</feature>
<dbReference type="Gene3D" id="3.20.20.80">
    <property type="entry name" value="Glycosidases"/>
    <property type="match status" value="1"/>
</dbReference>
<reference evidence="5 6" key="1">
    <citation type="submission" date="2022-04" db="EMBL/GenBank/DDBJ databases">
        <title>Positive selection, recombination, and allopatry shape intraspecific diversity of widespread and dominant cyanobacteria.</title>
        <authorList>
            <person name="Wei J."/>
            <person name="Shu W."/>
            <person name="Hu C."/>
        </authorList>
    </citation>
    <scope>NUCLEOTIDE SEQUENCE [LARGE SCALE GENOMIC DNA]</scope>
    <source>
        <strain evidence="5 6">AS-A4</strain>
    </source>
</reference>
<dbReference type="Pfam" id="PF02449">
    <property type="entry name" value="Glyco_hydro_42"/>
    <property type="match status" value="1"/>
</dbReference>
<dbReference type="Proteomes" id="UP001476950">
    <property type="component" value="Unassembled WGS sequence"/>
</dbReference>
<evidence type="ECO:0000256" key="3">
    <source>
        <dbReference type="SAM" id="SignalP"/>
    </source>
</evidence>
<feature type="chain" id="PRO_5046789388" evidence="3">
    <location>
        <begin position="23"/>
        <end position="361"/>
    </location>
</feature>
<dbReference type="RefSeq" id="WP_190446204.1">
    <property type="nucleotide sequence ID" value="NZ_JAMPLM010000017.1"/>
</dbReference>
<proteinExistence type="predicted"/>
<keyword evidence="3" id="KW-0732">Signal</keyword>
<evidence type="ECO:0000313" key="6">
    <source>
        <dbReference type="Proteomes" id="UP001476950"/>
    </source>
</evidence>
<dbReference type="InterPro" id="IPR017853">
    <property type="entry name" value="GH"/>
</dbReference>
<organism evidence="5 6">
    <name type="scientific">Stenomitos frigidus AS-A4</name>
    <dbReference type="NCBI Taxonomy" id="2933935"/>
    <lineage>
        <taxon>Bacteria</taxon>
        <taxon>Bacillati</taxon>
        <taxon>Cyanobacteriota</taxon>
        <taxon>Cyanophyceae</taxon>
        <taxon>Leptolyngbyales</taxon>
        <taxon>Leptolyngbyaceae</taxon>
        <taxon>Stenomitos</taxon>
    </lineage>
</organism>
<dbReference type="GO" id="GO:0004565">
    <property type="term" value="F:beta-galactosidase activity"/>
    <property type="evidence" value="ECO:0007669"/>
    <property type="project" value="UniProtKB-EC"/>
</dbReference>
<sequence>MTRRRFTQLTMAALGFFTSLSADHVQAISGSKLSLGLTGLRRPTNLGTTFSQLQCHYMGLDYRETFRAICSLGFNRIRLCSYWHEIEPVENEFDFTALDWLLDESHRHGIEVVLTVGMKAPRWPEFHFPDWLHARHDTVTNQAAVDLNPAIGDRALNFTQAVVNHVRNAPNLNYWQIENEPFTRLEITAGRYLSYEFVQRETALVRSLAAPNQKLVMTTAISLPAADLAEDDRAFQESINLADAVGINVYTKVPAGGSLSYLQPQPPFWQKLKEWQKNLAHHEKEDWIAEAQAEPWELNQLVAMAKAEYPSSTPIRTSKLVNSLTDLGYGTVMLWGCEYWYWQKKNNRNLWWWTMQQIIEA</sequence>
<gene>
    <name evidence="5" type="ORF">NDI38_17915</name>
</gene>
<keyword evidence="1 5" id="KW-0378">Hydrolase</keyword>
<keyword evidence="6" id="KW-1185">Reference proteome</keyword>
<dbReference type="SUPFAM" id="SSF51445">
    <property type="entry name" value="(Trans)glycosidases"/>
    <property type="match status" value="1"/>
</dbReference>
<dbReference type="EMBL" id="JAMPLM010000017">
    <property type="protein sequence ID" value="MEP1060317.1"/>
    <property type="molecule type" value="Genomic_DNA"/>
</dbReference>